<reference evidence="11 12" key="1">
    <citation type="submission" date="2023-10" db="EMBL/GenBank/DDBJ databases">
        <title>A new tool for lettuce pathogen research.</title>
        <authorList>
            <person name="Horton K.N."/>
            <person name="Cseke L.J."/>
            <person name="Badiwe M."/>
            <person name="Tesfaye D."/>
            <person name="Klein A."/>
            <person name="Su J."/>
            <person name="Potnis N."/>
            <person name="Gassmann W."/>
        </authorList>
    </citation>
    <scope>NUCLEOTIDE SEQUENCE [LARGE SCALE GENOMIC DNA]</scope>
    <source>
        <strain evidence="11 12">JSKH1901</strain>
    </source>
</reference>
<dbReference type="InterPro" id="IPR029046">
    <property type="entry name" value="LolA/LolB/LppX"/>
</dbReference>
<dbReference type="AlphaFoldDB" id="A0AAW8ZS38"/>
<dbReference type="GO" id="GO:0030288">
    <property type="term" value="C:outer membrane-bounded periplasmic space"/>
    <property type="evidence" value="ECO:0007669"/>
    <property type="project" value="TreeGrafter"/>
</dbReference>
<dbReference type="NCBIfam" id="TIGR00547">
    <property type="entry name" value="lolA"/>
    <property type="match status" value="1"/>
</dbReference>
<gene>
    <name evidence="10 11" type="primary">lolA</name>
    <name evidence="11" type="ORF">R4K57_12150</name>
</gene>
<comment type="caution">
    <text evidence="11">The sequence shown here is derived from an EMBL/GenBank/DDBJ whole genome shotgun (WGS) entry which is preliminary data.</text>
</comment>
<evidence type="ECO:0000256" key="10">
    <source>
        <dbReference type="HAMAP-Rule" id="MF_00240"/>
    </source>
</evidence>
<dbReference type="Pfam" id="PF03548">
    <property type="entry name" value="LolA"/>
    <property type="match status" value="1"/>
</dbReference>
<dbReference type="PANTHER" id="PTHR35869:SF1">
    <property type="entry name" value="OUTER-MEMBRANE LIPOPROTEIN CARRIER PROTEIN"/>
    <property type="match status" value="1"/>
</dbReference>
<feature type="signal peptide" evidence="10">
    <location>
        <begin position="1"/>
        <end position="35"/>
    </location>
</feature>
<comment type="similarity">
    <text evidence="2 10">Belongs to the LolA family.</text>
</comment>
<dbReference type="CDD" id="cd16325">
    <property type="entry name" value="LolA"/>
    <property type="match status" value="1"/>
</dbReference>
<evidence type="ECO:0000256" key="7">
    <source>
        <dbReference type="ARBA" id="ARBA00022764"/>
    </source>
</evidence>
<proteinExistence type="inferred from homology"/>
<keyword evidence="6 10" id="KW-0732">Signal</keyword>
<evidence type="ECO:0000256" key="5">
    <source>
        <dbReference type="ARBA" id="ARBA00022448"/>
    </source>
</evidence>
<keyword evidence="7 10" id="KW-0574">Periplasm</keyword>
<evidence type="ECO:0000313" key="11">
    <source>
        <dbReference type="EMBL" id="MDV7249146.1"/>
    </source>
</evidence>
<evidence type="ECO:0000256" key="8">
    <source>
        <dbReference type="ARBA" id="ARBA00022927"/>
    </source>
</evidence>
<keyword evidence="5 10" id="KW-0813">Transport</keyword>
<evidence type="ECO:0000256" key="6">
    <source>
        <dbReference type="ARBA" id="ARBA00022729"/>
    </source>
</evidence>
<comment type="function">
    <text evidence="10">Participates in the translocation of lipoproteins from the inner membrane to the outer membrane. Only forms a complex with a lipoprotein if the residue after the N-terminal Cys is not an aspartate (The Asp acts as a targeting signal to indicate that the lipoprotein should stay in the inner membrane).</text>
</comment>
<comment type="subcellular location">
    <subcellularLocation>
        <location evidence="1 10">Periplasm</location>
    </subcellularLocation>
</comment>
<feature type="chain" id="PRO_5043061800" description="Outer-membrane lipoprotein carrier protein" evidence="10">
    <location>
        <begin position="36"/>
        <end position="223"/>
    </location>
</feature>
<organism evidence="11 12">
    <name type="scientific">Xanthomonas hortorum pv. vitians</name>
    <dbReference type="NCBI Taxonomy" id="83224"/>
    <lineage>
        <taxon>Bacteria</taxon>
        <taxon>Pseudomonadati</taxon>
        <taxon>Pseudomonadota</taxon>
        <taxon>Gammaproteobacteria</taxon>
        <taxon>Lysobacterales</taxon>
        <taxon>Lysobacteraceae</taxon>
        <taxon>Xanthomonas</taxon>
    </lineage>
</organism>
<dbReference type="GeneID" id="55511594"/>
<dbReference type="SUPFAM" id="SSF89392">
    <property type="entry name" value="Prokaryotic lipoproteins and lipoprotein localization factors"/>
    <property type="match status" value="1"/>
</dbReference>
<dbReference type="HAMAP" id="MF_00240">
    <property type="entry name" value="LolA"/>
    <property type="match status" value="1"/>
</dbReference>
<protein>
    <recommendedName>
        <fullName evidence="4 10">Outer-membrane lipoprotein carrier protein</fullName>
    </recommendedName>
</protein>
<evidence type="ECO:0000256" key="3">
    <source>
        <dbReference type="ARBA" id="ARBA00011245"/>
    </source>
</evidence>
<evidence type="ECO:0000313" key="12">
    <source>
        <dbReference type="Proteomes" id="UP001187425"/>
    </source>
</evidence>
<dbReference type="InterPro" id="IPR018323">
    <property type="entry name" value="OM_lipoprot_carrier_LolA_Pbac"/>
</dbReference>
<accession>A0AAW8ZS38</accession>
<keyword evidence="9 10" id="KW-0143">Chaperone</keyword>
<dbReference type="EMBL" id="JAWMQI010000041">
    <property type="protein sequence ID" value="MDV7249146.1"/>
    <property type="molecule type" value="Genomic_DNA"/>
</dbReference>
<evidence type="ECO:0000256" key="2">
    <source>
        <dbReference type="ARBA" id="ARBA00007615"/>
    </source>
</evidence>
<sequence length="223" mass="24680" precursor="true">MKYQNPRIPFWKTAMHRQLRYAVLATALFASTAFAGARQELDTFTRGLKGLDGQFSQQVSDANGRVKESSSGRVALSAPRQFRWEYAKPYKQLIVADGKKVWVFDPDLEQVTVRAQGNEEQNSPLVALIDPARLDKQYDVSEEAAPRDGLQWLSLTPKVDTEASFQMASLGFGKEGLAKMEVVDAVGQRTAISFSGWKRNPAFAADTFRYAPGKGVDVVGDAQ</sequence>
<dbReference type="Proteomes" id="UP001187425">
    <property type="component" value="Unassembled WGS sequence"/>
</dbReference>
<dbReference type="PANTHER" id="PTHR35869">
    <property type="entry name" value="OUTER-MEMBRANE LIPOPROTEIN CARRIER PROTEIN"/>
    <property type="match status" value="1"/>
</dbReference>
<dbReference type="Gene3D" id="2.50.20.10">
    <property type="entry name" value="Lipoprotein localisation LolA/LolB/LppX"/>
    <property type="match status" value="1"/>
</dbReference>
<evidence type="ECO:0000256" key="1">
    <source>
        <dbReference type="ARBA" id="ARBA00004418"/>
    </source>
</evidence>
<keyword evidence="8 10" id="KW-0653">Protein transport</keyword>
<dbReference type="GO" id="GO:0042953">
    <property type="term" value="P:lipoprotein transport"/>
    <property type="evidence" value="ECO:0007669"/>
    <property type="project" value="InterPro"/>
</dbReference>
<dbReference type="RefSeq" id="WP_046931994.1">
    <property type="nucleotide sequence ID" value="NZ_CP060399.1"/>
</dbReference>
<dbReference type="InterPro" id="IPR004564">
    <property type="entry name" value="OM_lipoprot_carrier_LolA-like"/>
</dbReference>
<dbReference type="GO" id="GO:0044874">
    <property type="term" value="P:lipoprotein localization to outer membrane"/>
    <property type="evidence" value="ECO:0007669"/>
    <property type="project" value="UniProtKB-UniRule"/>
</dbReference>
<keyword evidence="11" id="KW-0449">Lipoprotein</keyword>
<comment type="subunit">
    <text evidence="3 10">Monomer.</text>
</comment>
<name>A0AAW8ZS38_9XANT</name>
<evidence type="ECO:0000256" key="9">
    <source>
        <dbReference type="ARBA" id="ARBA00023186"/>
    </source>
</evidence>
<evidence type="ECO:0000256" key="4">
    <source>
        <dbReference type="ARBA" id="ARBA00014035"/>
    </source>
</evidence>